<sequence>MFHTLPGRSFPLGATISPEGVNFCVYSAHCTGLELLLFDTPKDAQPTQVIQFDPKLHKTVHYWHIFVPGLKAGQIYAYRVYGTFAPEQGLRFDSTKVLLDPFAKTIVGWETYSREAAIRPGDNCAHALRSVVVDPKTYDWEDDVPLQIPYSQSVIYELHVGGFTRHPNSGVTPEKRGTYAGLIEKIPYLKQLGINAVELLPVHQFDEQDAQPGLANYWSYSTLGFFAPHWQYSSRKDPLGPVDEFRDMVKALHREGIQVILDVVFNHSAEGNHEGPTLSFKGLDNPTYYILEPNPTYYSNYTGCGNTLKANHPIVGYMILNSLRYWVSEMHVDGFRFDLAAIMARGISGQPEQDPIILWTIDIDPMLIESKMIAEAWDAVGLYAVGGFIGRTDRFAEWNGPFRDDVRRFVKSDPGMVGRIASRVLGSPDLYRRLNLETTRSINFVTCHDGFTLNDVVSYNYKHNETNGEDNRDGADDNYSWNCGVEGSSDDPEIKALRLRQRKNFFTILFMSQGTPMMLMGDEVGRTQKGNNNGYCQDNELNWFDWSCVEQECDLQSFVKELIHFTQSLQIFNLDNLLEVGENIPTPHLTWHGVRAGEPDWGENSHCLAFGLYHPQARENLHVIFNAYWEPLRFELPELEQGKSWLRIVDTALLTPDDFCRQEVAPVIKDSSYQAQERSAVVLMAHD</sequence>
<dbReference type="InterPro" id="IPR013780">
    <property type="entry name" value="Glyco_hydro_b"/>
</dbReference>
<dbReference type="RefSeq" id="WP_102183691.1">
    <property type="nucleotide sequence ID" value="NZ_NMQE01000935.1"/>
</dbReference>
<dbReference type="InterPro" id="IPR044505">
    <property type="entry name" value="GlgX_Isoamylase_N_E_set"/>
</dbReference>
<keyword evidence="4" id="KW-0326">Glycosidase</keyword>
<dbReference type="SUPFAM" id="SSF81296">
    <property type="entry name" value="E set domains"/>
    <property type="match status" value="1"/>
</dbReference>
<evidence type="ECO:0000259" key="5">
    <source>
        <dbReference type="SMART" id="SM00642"/>
    </source>
</evidence>
<evidence type="ECO:0000256" key="2">
    <source>
        <dbReference type="ARBA" id="ARBA00022801"/>
    </source>
</evidence>
<dbReference type="GO" id="GO:0004135">
    <property type="term" value="F:amylo-alpha-1,6-glucosidase activity"/>
    <property type="evidence" value="ECO:0007669"/>
    <property type="project" value="InterPro"/>
</dbReference>
<dbReference type="InterPro" id="IPR014756">
    <property type="entry name" value="Ig_E-set"/>
</dbReference>
<dbReference type="InterPro" id="IPR004193">
    <property type="entry name" value="Glyco_hydro_13_N"/>
</dbReference>
<dbReference type="AlphaFoldDB" id="A0A2N6L4E3"/>
<evidence type="ECO:0000313" key="7">
    <source>
        <dbReference type="Proteomes" id="UP000235081"/>
    </source>
</evidence>
<evidence type="ECO:0000256" key="1">
    <source>
        <dbReference type="ARBA" id="ARBA00008061"/>
    </source>
</evidence>
<dbReference type="EMBL" id="NMQE01000935">
    <property type="protein sequence ID" value="PMB15552.1"/>
    <property type="molecule type" value="Genomic_DNA"/>
</dbReference>
<evidence type="ECO:0000256" key="3">
    <source>
        <dbReference type="ARBA" id="ARBA00022946"/>
    </source>
</evidence>
<organism evidence="6 7">
    <name type="scientific">Fischerella thermalis CCMEE 5318</name>
    <dbReference type="NCBI Taxonomy" id="2019666"/>
    <lineage>
        <taxon>Bacteria</taxon>
        <taxon>Bacillati</taxon>
        <taxon>Cyanobacteriota</taxon>
        <taxon>Cyanophyceae</taxon>
        <taxon>Nostocales</taxon>
        <taxon>Hapalosiphonaceae</taxon>
        <taxon>Fischerella</taxon>
    </lineage>
</organism>
<dbReference type="InterPro" id="IPR011837">
    <property type="entry name" value="Glycogen_debranch_GlgX"/>
</dbReference>
<dbReference type="SUPFAM" id="SSF51011">
    <property type="entry name" value="Glycosyl hydrolase domain"/>
    <property type="match status" value="1"/>
</dbReference>
<dbReference type="CDD" id="cd11326">
    <property type="entry name" value="AmyAc_Glg_debranch"/>
    <property type="match status" value="1"/>
</dbReference>
<accession>A0A2N6L4E3</accession>
<keyword evidence="3" id="KW-0809">Transit peptide</keyword>
<dbReference type="Gene3D" id="2.60.40.1180">
    <property type="entry name" value="Golgi alpha-mannosidase II"/>
    <property type="match status" value="1"/>
</dbReference>
<comment type="caution">
    <text evidence="6">The sequence shown here is derived from an EMBL/GenBank/DDBJ whole genome shotgun (WGS) entry which is preliminary data.</text>
</comment>
<evidence type="ECO:0000313" key="6">
    <source>
        <dbReference type="EMBL" id="PMB15552.1"/>
    </source>
</evidence>
<dbReference type="Gene3D" id="3.20.20.80">
    <property type="entry name" value="Glycosidases"/>
    <property type="match status" value="1"/>
</dbReference>
<dbReference type="Pfam" id="PF00128">
    <property type="entry name" value="Alpha-amylase"/>
    <property type="match status" value="1"/>
</dbReference>
<evidence type="ECO:0000256" key="4">
    <source>
        <dbReference type="ARBA" id="ARBA00023295"/>
    </source>
</evidence>
<dbReference type="CDD" id="cd02856">
    <property type="entry name" value="E_set_GDE_Isoamylase_N"/>
    <property type="match status" value="1"/>
</dbReference>
<keyword evidence="2" id="KW-0378">Hydrolase</keyword>
<dbReference type="PANTHER" id="PTHR43002">
    <property type="entry name" value="GLYCOGEN DEBRANCHING ENZYME"/>
    <property type="match status" value="1"/>
</dbReference>
<dbReference type="Proteomes" id="UP000235081">
    <property type="component" value="Unassembled WGS sequence"/>
</dbReference>
<feature type="domain" description="Glycosyl hydrolase family 13 catalytic" evidence="5">
    <location>
        <begin position="157"/>
        <end position="566"/>
    </location>
</feature>
<dbReference type="Gene3D" id="2.60.40.10">
    <property type="entry name" value="Immunoglobulins"/>
    <property type="match status" value="1"/>
</dbReference>
<dbReference type="InterPro" id="IPR017853">
    <property type="entry name" value="GH"/>
</dbReference>
<dbReference type="InterPro" id="IPR013783">
    <property type="entry name" value="Ig-like_fold"/>
</dbReference>
<dbReference type="SMART" id="SM00642">
    <property type="entry name" value="Aamy"/>
    <property type="match status" value="1"/>
</dbReference>
<reference evidence="6 7" key="1">
    <citation type="submission" date="2017-07" db="EMBL/GenBank/DDBJ databases">
        <title>Genomes of Fischerella (Mastigocladus) sp. strains.</title>
        <authorList>
            <person name="Miller S.R."/>
        </authorList>
    </citation>
    <scope>NUCLEOTIDE SEQUENCE [LARGE SCALE GENOMIC DNA]</scope>
    <source>
        <strain evidence="6 7">CCMEE 5318</strain>
    </source>
</reference>
<dbReference type="InterPro" id="IPR048650">
    <property type="entry name" value="ISOA1-3-like_C"/>
</dbReference>
<dbReference type="GO" id="GO:0005980">
    <property type="term" value="P:glycogen catabolic process"/>
    <property type="evidence" value="ECO:0007669"/>
    <property type="project" value="InterPro"/>
</dbReference>
<dbReference type="Pfam" id="PF21156">
    <property type="entry name" value="ISOA1-3_C"/>
    <property type="match status" value="1"/>
</dbReference>
<dbReference type="NCBIfam" id="TIGR02100">
    <property type="entry name" value="glgX_debranch"/>
    <property type="match status" value="1"/>
</dbReference>
<gene>
    <name evidence="6" type="primary">glgX</name>
    <name evidence="6" type="ORF">CEN46_25700</name>
</gene>
<protein>
    <submittedName>
        <fullName evidence="6">Glycogen debranching enzyme GlgX</fullName>
    </submittedName>
</protein>
<dbReference type="GO" id="GO:0019156">
    <property type="term" value="F:isoamylase activity"/>
    <property type="evidence" value="ECO:0007669"/>
    <property type="project" value="UniProtKB-ARBA"/>
</dbReference>
<comment type="similarity">
    <text evidence="1">Belongs to the glycosyl hydrolase 13 family.</text>
</comment>
<proteinExistence type="inferred from homology"/>
<dbReference type="InterPro" id="IPR006047">
    <property type="entry name" value="GH13_cat_dom"/>
</dbReference>
<dbReference type="SUPFAM" id="SSF51445">
    <property type="entry name" value="(Trans)glycosidases"/>
    <property type="match status" value="1"/>
</dbReference>
<name>A0A2N6L4E3_9CYAN</name>
<dbReference type="Pfam" id="PF02922">
    <property type="entry name" value="CBM_48"/>
    <property type="match status" value="1"/>
</dbReference>